<dbReference type="InterPro" id="IPR011545">
    <property type="entry name" value="DEAD/DEAH_box_helicase_dom"/>
</dbReference>
<dbReference type="SUPFAM" id="SSF52540">
    <property type="entry name" value="P-loop containing nucleoside triphosphate hydrolases"/>
    <property type="match status" value="1"/>
</dbReference>
<dbReference type="Proteomes" id="UP001627154">
    <property type="component" value="Unassembled WGS sequence"/>
</dbReference>
<dbReference type="Gene3D" id="3.40.50.300">
    <property type="entry name" value="P-loop containing nucleotide triphosphate hydrolases"/>
    <property type="match status" value="1"/>
</dbReference>
<evidence type="ECO:0000259" key="6">
    <source>
        <dbReference type="PROSITE" id="PS51192"/>
    </source>
</evidence>
<keyword evidence="2" id="KW-0378">Hydrolase</keyword>
<feature type="domain" description="Helicase ATP-binding" evidence="6">
    <location>
        <begin position="61"/>
        <end position="133"/>
    </location>
</feature>
<dbReference type="GO" id="GO:0016787">
    <property type="term" value="F:hydrolase activity"/>
    <property type="evidence" value="ECO:0007669"/>
    <property type="project" value="UniProtKB-KW"/>
</dbReference>
<dbReference type="PANTHER" id="PTHR47959:SF24">
    <property type="entry name" value="ATP-DEPENDENT RNA HELICASE"/>
    <property type="match status" value="1"/>
</dbReference>
<proteinExistence type="predicted"/>
<evidence type="ECO:0000256" key="3">
    <source>
        <dbReference type="ARBA" id="ARBA00022806"/>
    </source>
</evidence>
<dbReference type="InterPro" id="IPR014001">
    <property type="entry name" value="Helicase_ATP-bd"/>
</dbReference>
<keyword evidence="3" id="KW-0347">Helicase</keyword>
<comment type="caution">
    <text evidence="7">The sequence shown here is derived from an EMBL/GenBank/DDBJ whole genome shotgun (WGS) entry which is preliminary data.</text>
</comment>
<dbReference type="InterPro" id="IPR027417">
    <property type="entry name" value="P-loop_NTPase"/>
</dbReference>
<dbReference type="AlphaFoldDB" id="A0ABD2W8C1"/>
<keyword evidence="1" id="KW-0547">Nucleotide-binding</keyword>
<organism evidence="7 8">
    <name type="scientific">Trichogramma kaykai</name>
    <dbReference type="NCBI Taxonomy" id="54128"/>
    <lineage>
        <taxon>Eukaryota</taxon>
        <taxon>Metazoa</taxon>
        <taxon>Ecdysozoa</taxon>
        <taxon>Arthropoda</taxon>
        <taxon>Hexapoda</taxon>
        <taxon>Insecta</taxon>
        <taxon>Pterygota</taxon>
        <taxon>Neoptera</taxon>
        <taxon>Endopterygota</taxon>
        <taxon>Hymenoptera</taxon>
        <taxon>Apocrita</taxon>
        <taxon>Proctotrupomorpha</taxon>
        <taxon>Chalcidoidea</taxon>
        <taxon>Trichogrammatidae</taxon>
        <taxon>Trichogramma</taxon>
    </lineage>
</organism>
<reference evidence="7 8" key="1">
    <citation type="journal article" date="2024" name="bioRxiv">
        <title>A reference genome for Trichogramma kaykai: A tiny desert-dwelling parasitoid wasp with competing sex-ratio distorters.</title>
        <authorList>
            <person name="Culotta J."/>
            <person name="Lindsey A.R."/>
        </authorList>
    </citation>
    <scope>NUCLEOTIDE SEQUENCE [LARGE SCALE GENOMIC DNA]</scope>
    <source>
        <strain evidence="7 8">KSX58</strain>
    </source>
</reference>
<keyword evidence="8" id="KW-1185">Reference proteome</keyword>
<dbReference type="GO" id="GO:0004386">
    <property type="term" value="F:helicase activity"/>
    <property type="evidence" value="ECO:0007669"/>
    <property type="project" value="UniProtKB-KW"/>
</dbReference>
<dbReference type="GO" id="GO:0005524">
    <property type="term" value="F:ATP binding"/>
    <property type="evidence" value="ECO:0007669"/>
    <property type="project" value="UniProtKB-KW"/>
</dbReference>
<name>A0ABD2W8C1_9HYME</name>
<evidence type="ECO:0000313" key="8">
    <source>
        <dbReference type="Proteomes" id="UP001627154"/>
    </source>
</evidence>
<protein>
    <recommendedName>
        <fullName evidence="6">Helicase ATP-binding domain-containing protein</fullName>
    </recommendedName>
</protein>
<dbReference type="PROSITE" id="PS51192">
    <property type="entry name" value="HELICASE_ATP_BIND_1"/>
    <property type="match status" value="1"/>
</dbReference>
<evidence type="ECO:0000313" key="7">
    <source>
        <dbReference type="EMBL" id="KAL3389071.1"/>
    </source>
</evidence>
<keyword evidence="4" id="KW-0067">ATP-binding</keyword>
<evidence type="ECO:0000256" key="4">
    <source>
        <dbReference type="ARBA" id="ARBA00022840"/>
    </source>
</evidence>
<sequence>MSDVQEPSDNEGNSINEENSMNEVTSTNEVTWMDLGLNDIMVKTAMDLNWVKPSLIQQKTIPPAIEGKDIIGLAETGPGKTASFALPVVQSLLENPQRYFALVLNPTRELALQISEQFTAVGAIIGLQCAIVV</sequence>
<evidence type="ECO:0000256" key="5">
    <source>
        <dbReference type="SAM" id="MobiDB-lite"/>
    </source>
</evidence>
<dbReference type="PANTHER" id="PTHR47959">
    <property type="entry name" value="ATP-DEPENDENT RNA HELICASE RHLE-RELATED"/>
    <property type="match status" value="1"/>
</dbReference>
<accession>A0ABD2W8C1</accession>
<feature type="region of interest" description="Disordered" evidence="5">
    <location>
        <begin position="1"/>
        <end position="24"/>
    </location>
</feature>
<gene>
    <name evidence="7" type="ORF">TKK_016006</name>
</gene>
<evidence type="ECO:0000256" key="1">
    <source>
        <dbReference type="ARBA" id="ARBA00022741"/>
    </source>
</evidence>
<dbReference type="Pfam" id="PF00270">
    <property type="entry name" value="DEAD"/>
    <property type="match status" value="1"/>
</dbReference>
<evidence type="ECO:0000256" key="2">
    <source>
        <dbReference type="ARBA" id="ARBA00022801"/>
    </source>
</evidence>
<dbReference type="InterPro" id="IPR050079">
    <property type="entry name" value="DEAD_box_RNA_helicase"/>
</dbReference>
<dbReference type="EMBL" id="JBJJXI010000124">
    <property type="protein sequence ID" value="KAL3389071.1"/>
    <property type="molecule type" value="Genomic_DNA"/>
</dbReference>